<dbReference type="Proteomes" id="UP000184604">
    <property type="component" value="Chromosome"/>
</dbReference>
<sequence>MKYIKINNFWNQFNQPDYKGLDIDKFIAGSQRCNLFITYSVCATNEELTSLLIDVEEITEEQYKIETQNIQNINQQPSQNEVLAQTVANLTLQNADLASQVETLSQTIAQMQLG</sequence>
<name>A0A1L5F2Z4_CLOKL</name>
<evidence type="ECO:0000313" key="2">
    <source>
        <dbReference type="Proteomes" id="UP000184604"/>
    </source>
</evidence>
<organism evidence="1 2">
    <name type="scientific">Clostridium kluyveri</name>
    <dbReference type="NCBI Taxonomy" id="1534"/>
    <lineage>
        <taxon>Bacteria</taxon>
        <taxon>Bacillati</taxon>
        <taxon>Bacillota</taxon>
        <taxon>Clostridia</taxon>
        <taxon>Eubacteriales</taxon>
        <taxon>Clostridiaceae</taxon>
        <taxon>Clostridium</taxon>
    </lineage>
</organism>
<dbReference type="AlphaFoldDB" id="A0A1L5F2Z4"/>
<proteinExistence type="predicted"/>
<dbReference type="OrthoDB" id="1798803at2"/>
<protein>
    <submittedName>
        <fullName evidence="1">Uncharacterized protein</fullName>
    </submittedName>
</protein>
<dbReference type="EMBL" id="CP018335">
    <property type="protein sequence ID" value="APM37388.1"/>
    <property type="molecule type" value="Genomic_DNA"/>
</dbReference>
<dbReference type="RefSeq" id="WP_012103582.1">
    <property type="nucleotide sequence ID" value="NZ_CP018335.1"/>
</dbReference>
<accession>A0A1L5F2Z4</accession>
<gene>
    <name evidence="1" type="ORF">BS101_00705</name>
</gene>
<reference evidence="1 2" key="1">
    <citation type="submission" date="2016-12" db="EMBL/GenBank/DDBJ databases">
        <title>Complete genome sequence of Clostridium kluyveri JZZ isolated from the pit mud of a Chinese flavor liquor-making factory.</title>
        <authorList>
            <person name="Wang Y."/>
        </authorList>
    </citation>
    <scope>NUCLEOTIDE SEQUENCE [LARGE SCALE GENOMIC DNA]</scope>
    <source>
        <strain evidence="1 2">JZZ</strain>
    </source>
</reference>
<evidence type="ECO:0000313" key="1">
    <source>
        <dbReference type="EMBL" id="APM37388.1"/>
    </source>
</evidence>